<dbReference type="OrthoDB" id="8897337at2759"/>
<keyword evidence="1" id="KW-0393">Immunoglobulin domain</keyword>
<dbReference type="InterPro" id="IPR013783">
    <property type="entry name" value="Ig-like_fold"/>
</dbReference>
<dbReference type="Proteomes" id="UP000677803">
    <property type="component" value="Unassembled WGS sequence"/>
</dbReference>
<dbReference type="SUPFAM" id="SSF48726">
    <property type="entry name" value="Immunoglobulin"/>
    <property type="match status" value="1"/>
</dbReference>
<gene>
    <name evidence="4" type="ORF">MMEN_LOCUS19272</name>
</gene>
<feature type="signal peptide" evidence="2">
    <location>
        <begin position="1"/>
        <end position="20"/>
    </location>
</feature>
<evidence type="ECO:0000259" key="3">
    <source>
        <dbReference type="PROSITE" id="PS50835"/>
    </source>
</evidence>
<sequence length="135" mass="15339">MAFFIPGLTVLLITLFPLSAQDTGSLEIVYHQKTFRHLKGSSAELSCKANYNFELCEVIDVFWLYTAKNIELTDPRKYFTTVNETDMGNNRRSRLIVTKIFRVTAGDSGRYQCKAECNRGEETAMGHFITIIVGE</sequence>
<evidence type="ECO:0000313" key="4">
    <source>
        <dbReference type="EMBL" id="CAG6014351.1"/>
    </source>
</evidence>
<dbReference type="InterPro" id="IPR013151">
    <property type="entry name" value="Immunoglobulin_dom"/>
</dbReference>
<dbReference type="AlphaFoldDB" id="A0A8S4BY39"/>
<organism evidence="4 5">
    <name type="scientific">Menidia menidia</name>
    <name type="common">Atlantic silverside</name>
    <dbReference type="NCBI Taxonomy" id="238744"/>
    <lineage>
        <taxon>Eukaryota</taxon>
        <taxon>Metazoa</taxon>
        <taxon>Chordata</taxon>
        <taxon>Craniata</taxon>
        <taxon>Vertebrata</taxon>
        <taxon>Euteleostomi</taxon>
        <taxon>Actinopterygii</taxon>
        <taxon>Neopterygii</taxon>
        <taxon>Teleostei</taxon>
        <taxon>Neoteleostei</taxon>
        <taxon>Acanthomorphata</taxon>
        <taxon>Ovalentaria</taxon>
        <taxon>Atherinomorphae</taxon>
        <taxon>Atheriniformes</taxon>
        <taxon>Atherinopsidae</taxon>
        <taxon>Menidiinae</taxon>
        <taxon>Menidia</taxon>
    </lineage>
</organism>
<evidence type="ECO:0000256" key="2">
    <source>
        <dbReference type="SAM" id="SignalP"/>
    </source>
</evidence>
<comment type="caution">
    <text evidence="4">The sequence shown here is derived from an EMBL/GenBank/DDBJ whole genome shotgun (WGS) entry which is preliminary data.</text>
</comment>
<evidence type="ECO:0000313" key="5">
    <source>
        <dbReference type="Proteomes" id="UP000677803"/>
    </source>
</evidence>
<evidence type="ECO:0000256" key="1">
    <source>
        <dbReference type="ARBA" id="ARBA00023319"/>
    </source>
</evidence>
<keyword evidence="2" id="KW-0732">Signal</keyword>
<dbReference type="PROSITE" id="PS50835">
    <property type="entry name" value="IG_LIKE"/>
    <property type="match status" value="1"/>
</dbReference>
<keyword evidence="5" id="KW-1185">Reference proteome</keyword>
<dbReference type="Pfam" id="PF00047">
    <property type="entry name" value="ig"/>
    <property type="match status" value="1"/>
</dbReference>
<feature type="domain" description="Ig-like" evidence="3">
    <location>
        <begin position="6"/>
        <end position="116"/>
    </location>
</feature>
<dbReference type="InterPro" id="IPR007110">
    <property type="entry name" value="Ig-like_dom"/>
</dbReference>
<dbReference type="InterPro" id="IPR036179">
    <property type="entry name" value="Ig-like_dom_sf"/>
</dbReference>
<accession>A0A8S4BY39</accession>
<dbReference type="Gene3D" id="2.60.40.10">
    <property type="entry name" value="Immunoglobulins"/>
    <property type="match status" value="1"/>
</dbReference>
<name>A0A8S4BY39_9TELE</name>
<reference evidence="4" key="1">
    <citation type="submission" date="2021-05" db="EMBL/GenBank/DDBJ databases">
        <authorList>
            <person name="Tigano A."/>
        </authorList>
    </citation>
    <scope>NUCLEOTIDE SEQUENCE</scope>
</reference>
<dbReference type="EMBL" id="CAJRST010038888">
    <property type="protein sequence ID" value="CAG6014351.1"/>
    <property type="molecule type" value="Genomic_DNA"/>
</dbReference>
<feature type="chain" id="PRO_5035897039" evidence="2">
    <location>
        <begin position="21"/>
        <end position="135"/>
    </location>
</feature>
<proteinExistence type="predicted"/>
<protein>
    <submittedName>
        <fullName evidence="4">(Atlantic silverside) hypothetical protein</fullName>
    </submittedName>
</protein>